<accession>A0A5J6FCB9</accession>
<protein>
    <recommendedName>
        <fullName evidence="3">ANTAR domain-containing protein</fullName>
    </recommendedName>
</protein>
<dbReference type="AlphaFoldDB" id="A0A5J6FCB9"/>
<gene>
    <name evidence="1" type="ORF">CP967_18145</name>
</gene>
<evidence type="ECO:0008006" key="3">
    <source>
        <dbReference type="Google" id="ProtNLM"/>
    </source>
</evidence>
<dbReference type="Proteomes" id="UP000326178">
    <property type="component" value="Chromosome"/>
</dbReference>
<sequence length="85" mass="9226">MSADRLDAPPDLLGALAEMKADRRIALLADLAASWEESEIAYAADKLARAGMEVEMEALIRYARSVGKDSTEVAVALAMYRIRLG</sequence>
<keyword evidence="2" id="KW-1185">Reference proteome</keyword>
<evidence type="ECO:0000313" key="2">
    <source>
        <dbReference type="Proteomes" id="UP000326178"/>
    </source>
</evidence>
<evidence type="ECO:0000313" key="1">
    <source>
        <dbReference type="EMBL" id="QEU73656.1"/>
    </source>
</evidence>
<name>A0A5J6FCB9_9ACTN</name>
<proteinExistence type="predicted"/>
<dbReference type="EMBL" id="CP023702">
    <property type="protein sequence ID" value="QEU73656.1"/>
    <property type="molecule type" value="Genomic_DNA"/>
</dbReference>
<organism evidence="1 2">
    <name type="scientific">Streptomyces nitrosporeus</name>
    <dbReference type="NCBI Taxonomy" id="28894"/>
    <lineage>
        <taxon>Bacteria</taxon>
        <taxon>Bacillati</taxon>
        <taxon>Actinomycetota</taxon>
        <taxon>Actinomycetes</taxon>
        <taxon>Kitasatosporales</taxon>
        <taxon>Streptomycetaceae</taxon>
        <taxon>Streptomyces</taxon>
    </lineage>
</organism>
<reference evidence="1 2" key="1">
    <citation type="submission" date="2017-09" db="EMBL/GenBank/DDBJ databases">
        <authorList>
            <person name="Lee N."/>
            <person name="Cho B.-K."/>
        </authorList>
    </citation>
    <scope>NUCLEOTIDE SEQUENCE [LARGE SCALE GENOMIC DNA]</scope>
    <source>
        <strain evidence="1 2">ATCC 12769</strain>
    </source>
</reference>
<dbReference type="KEGG" id="snk:CP967_18145"/>